<evidence type="ECO:0000256" key="5">
    <source>
        <dbReference type="ARBA" id="ARBA00023136"/>
    </source>
</evidence>
<evidence type="ECO:0000313" key="10">
    <source>
        <dbReference type="Proteomes" id="UP001325140"/>
    </source>
</evidence>
<keyword evidence="3 7" id="KW-0812">Transmembrane</keyword>
<proteinExistence type="inferred from homology"/>
<name>A0ABZ0US30_9RICK</name>
<organism evidence="9 10">
    <name type="scientific">Candidatus Fokinia crypta</name>
    <dbReference type="NCBI Taxonomy" id="1920990"/>
    <lineage>
        <taxon>Bacteria</taxon>
        <taxon>Pseudomonadati</taxon>
        <taxon>Pseudomonadota</taxon>
        <taxon>Alphaproteobacteria</taxon>
        <taxon>Rickettsiales</taxon>
        <taxon>Candidatus Midichloriaceae</taxon>
        <taxon>Candidatus Fokinia</taxon>
    </lineage>
</organism>
<evidence type="ECO:0000256" key="3">
    <source>
        <dbReference type="ARBA" id="ARBA00022692"/>
    </source>
</evidence>
<evidence type="ECO:0000259" key="8">
    <source>
        <dbReference type="Pfam" id="PF01618"/>
    </source>
</evidence>
<dbReference type="InterPro" id="IPR050790">
    <property type="entry name" value="ExbB/TolQ_transport"/>
</dbReference>
<dbReference type="PANTHER" id="PTHR30625">
    <property type="entry name" value="PROTEIN TOLQ"/>
    <property type="match status" value="1"/>
</dbReference>
<evidence type="ECO:0000256" key="2">
    <source>
        <dbReference type="ARBA" id="ARBA00022475"/>
    </source>
</evidence>
<gene>
    <name evidence="9" type="ORF">Fokcrypt_00599</name>
</gene>
<sequence length="247" mass="27523">MKLIFLNATYNISYLRFFVSMNNSILSVISSSTLVVQLVFLTLLLMSIYSWSIILHKIFLLRKVEKNTNLFEDEFFRELPIGEVLVHFSHKSEFIPHHSLAIKMIDACKYGGTANHSKDSTHFSKLKENMSHITNSVIEKKIIALSSGIGMLGIIGSLAPFVGLLGTVWGIMDSFQSIALQKNITIATVAPGIAEALLATAIGLFVAIPSVFYNNKMNLMISEIESRTRVFSSELWGLIISNTMNDE</sequence>
<feature type="transmembrane region" description="Helical" evidence="7">
    <location>
        <begin position="12"/>
        <end position="29"/>
    </location>
</feature>
<dbReference type="PANTHER" id="PTHR30625:SF3">
    <property type="entry name" value="TOL-PAL SYSTEM PROTEIN TOLQ"/>
    <property type="match status" value="1"/>
</dbReference>
<evidence type="ECO:0000313" key="9">
    <source>
        <dbReference type="EMBL" id="WPX98071.1"/>
    </source>
</evidence>
<feature type="transmembrane region" description="Helical" evidence="7">
    <location>
        <begin position="192"/>
        <end position="213"/>
    </location>
</feature>
<evidence type="ECO:0000256" key="7">
    <source>
        <dbReference type="SAM" id="Phobius"/>
    </source>
</evidence>
<dbReference type="EMBL" id="CP110343">
    <property type="protein sequence ID" value="WPX98071.1"/>
    <property type="molecule type" value="Genomic_DNA"/>
</dbReference>
<reference evidence="9" key="1">
    <citation type="submission" date="2022-10" db="EMBL/GenBank/DDBJ databases">
        <title>Host association and intracellularity evolved multiple times independently in the Rickettsiales.</title>
        <authorList>
            <person name="Castelli M."/>
            <person name="Nardi T."/>
            <person name="Gammuto L."/>
            <person name="Bellinzona G."/>
            <person name="Sabaneyeva E."/>
            <person name="Potekhin A."/>
            <person name="Serra V."/>
            <person name="Petroni G."/>
            <person name="Sassera D."/>
        </authorList>
    </citation>
    <scope>NUCLEOTIDE SEQUENCE [LARGE SCALE GENOMIC DNA]</scope>
    <source>
        <strain evidence="9">US_Bl 11III1</strain>
    </source>
</reference>
<accession>A0ABZ0US30</accession>
<keyword evidence="6" id="KW-0813">Transport</keyword>
<feature type="transmembrane region" description="Helical" evidence="7">
    <location>
        <begin position="35"/>
        <end position="55"/>
    </location>
</feature>
<dbReference type="InterPro" id="IPR002898">
    <property type="entry name" value="MotA_ExbB_proton_chnl"/>
</dbReference>
<evidence type="ECO:0000256" key="4">
    <source>
        <dbReference type="ARBA" id="ARBA00022989"/>
    </source>
</evidence>
<feature type="domain" description="MotA/TolQ/ExbB proton channel" evidence="8">
    <location>
        <begin position="125"/>
        <end position="227"/>
    </location>
</feature>
<keyword evidence="6" id="KW-0653">Protein transport</keyword>
<keyword evidence="5 7" id="KW-0472">Membrane</keyword>
<protein>
    <submittedName>
        <fullName evidence="9">Tol-Pal system subunit TolQ</fullName>
    </submittedName>
</protein>
<keyword evidence="4 7" id="KW-1133">Transmembrane helix</keyword>
<evidence type="ECO:0000256" key="1">
    <source>
        <dbReference type="ARBA" id="ARBA00004651"/>
    </source>
</evidence>
<comment type="subcellular location">
    <subcellularLocation>
        <location evidence="1">Cell membrane</location>
        <topology evidence="1">Multi-pass membrane protein</topology>
    </subcellularLocation>
    <subcellularLocation>
        <location evidence="6">Membrane</location>
        <topology evidence="6">Multi-pass membrane protein</topology>
    </subcellularLocation>
</comment>
<evidence type="ECO:0000256" key="6">
    <source>
        <dbReference type="RuleBase" id="RU004057"/>
    </source>
</evidence>
<comment type="similarity">
    <text evidence="6">Belongs to the exbB/tolQ family.</text>
</comment>
<keyword evidence="10" id="KW-1185">Reference proteome</keyword>
<keyword evidence="2" id="KW-1003">Cell membrane</keyword>
<feature type="transmembrane region" description="Helical" evidence="7">
    <location>
        <begin position="149"/>
        <end position="172"/>
    </location>
</feature>
<dbReference type="Proteomes" id="UP001325140">
    <property type="component" value="Chromosome"/>
</dbReference>
<dbReference type="Pfam" id="PF01618">
    <property type="entry name" value="MotA_ExbB"/>
    <property type="match status" value="1"/>
</dbReference>